<evidence type="ECO:0000259" key="1">
    <source>
        <dbReference type="Pfam" id="PF00326"/>
    </source>
</evidence>
<dbReference type="InterPro" id="IPR029058">
    <property type="entry name" value="AB_hydrolase_fold"/>
</dbReference>
<sequence length="663" mass="73761">MSIQQAPYGTWNSPITAEGITKGANSIAEIFVDRVTSEVYHLETRPSEKGRNVLVHTSSNRDIVGPGWNVRTGVHEYGGAPAIVHDGVAYFSHFVDGRVYRVEVKEGSEPEPITPNNKPYRYASLEQHPTHPELLVSILEDHTNDTPSEVVTTLVVINSATKTIEPLISGADFYALAKFSPDGDKLAWIQWFHPDMPWEGGELHVADVVFSDDKTLSIKNSKRVAGERKRISASYPAWANNDTLIFTSDETGYVNPWKFSRDTTLPLFSTSIEEDFGPPLWVLNFFPYAILGERGEIALFKASKDGRDILYLFDLEKDTQPKPIPSPFVVIENLRVVSAKRKELAFTGQKTNEKTTVIQCSISSLLKSEFLQLTKPALPEVGGSPLSPDIVSEPQPFTLKVPPNDEPLHVVYYPPWNPAYSGSNIEGEKPPCIVNVHGGPTGLTEQGLHWPTQYFTSRGWARLDVNYGGSSCFGRRYTERLNGKWGIVDVQDCTLAPQILAAAPYNLIDPKRLIIRGGSAGGFTVLAALSIAKDVTTFAAATSLYGISDMAKLVEFTHKFESRYLDHLIGGTLEEAPELFKERSPIYHAERIVVPLLILQGEIDMVVPKGQAEAIYESIRSRGGEVEYKLYPGEGHGWRQEANMRDALERELGFYERILKLKK</sequence>
<dbReference type="SUPFAM" id="SSF53474">
    <property type="entry name" value="alpha/beta-Hydrolases"/>
    <property type="match status" value="1"/>
</dbReference>
<evidence type="ECO:0000313" key="2">
    <source>
        <dbReference type="EMBL" id="PPQ78775.1"/>
    </source>
</evidence>
<proteinExistence type="predicted"/>
<dbReference type="GO" id="GO:0008236">
    <property type="term" value="F:serine-type peptidase activity"/>
    <property type="evidence" value="ECO:0007669"/>
    <property type="project" value="InterPro"/>
</dbReference>
<dbReference type="InterPro" id="IPR001375">
    <property type="entry name" value="Peptidase_S9_cat"/>
</dbReference>
<name>A0A409WJT7_PSICY</name>
<dbReference type="GO" id="GO:0006508">
    <property type="term" value="P:proteolysis"/>
    <property type="evidence" value="ECO:0007669"/>
    <property type="project" value="InterPro"/>
</dbReference>
<dbReference type="STRING" id="93625.A0A409WJT7"/>
<dbReference type="Gene3D" id="3.40.50.1820">
    <property type="entry name" value="alpha/beta hydrolase"/>
    <property type="match status" value="1"/>
</dbReference>
<gene>
    <name evidence="2" type="ORF">CVT25_010648</name>
</gene>
<dbReference type="InterPro" id="IPR050585">
    <property type="entry name" value="Xaa-Pro_dipeptidyl-ppase/CocE"/>
</dbReference>
<dbReference type="PANTHER" id="PTHR43056:SF5">
    <property type="entry name" value="PEPTIDASE S9 PROLYL OLIGOPEPTIDASE CATALYTIC DOMAIN-CONTAINING PROTEIN"/>
    <property type="match status" value="1"/>
</dbReference>
<organism evidence="2 3">
    <name type="scientific">Psilocybe cyanescens</name>
    <dbReference type="NCBI Taxonomy" id="93625"/>
    <lineage>
        <taxon>Eukaryota</taxon>
        <taxon>Fungi</taxon>
        <taxon>Dikarya</taxon>
        <taxon>Basidiomycota</taxon>
        <taxon>Agaricomycotina</taxon>
        <taxon>Agaricomycetes</taxon>
        <taxon>Agaricomycetidae</taxon>
        <taxon>Agaricales</taxon>
        <taxon>Agaricineae</taxon>
        <taxon>Strophariaceae</taxon>
        <taxon>Psilocybe</taxon>
    </lineage>
</organism>
<dbReference type="AlphaFoldDB" id="A0A409WJT7"/>
<dbReference type="Proteomes" id="UP000283269">
    <property type="component" value="Unassembled WGS sequence"/>
</dbReference>
<dbReference type="EMBL" id="NHYD01003407">
    <property type="protein sequence ID" value="PPQ78775.1"/>
    <property type="molecule type" value="Genomic_DNA"/>
</dbReference>
<comment type="caution">
    <text evidence="2">The sequence shown here is derived from an EMBL/GenBank/DDBJ whole genome shotgun (WGS) entry which is preliminary data.</text>
</comment>
<evidence type="ECO:0000313" key="3">
    <source>
        <dbReference type="Proteomes" id="UP000283269"/>
    </source>
</evidence>
<dbReference type="InterPro" id="IPR011042">
    <property type="entry name" value="6-blade_b-propeller_TolB-like"/>
</dbReference>
<dbReference type="SUPFAM" id="SSF82171">
    <property type="entry name" value="DPP6 N-terminal domain-like"/>
    <property type="match status" value="1"/>
</dbReference>
<accession>A0A409WJT7</accession>
<dbReference type="Gene3D" id="2.120.10.30">
    <property type="entry name" value="TolB, C-terminal domain"/>
    <property type="match status" value="1"/>
</dbReference>
<feature type="domain" description="Peptidase S9 prolyl oligopeptidase catalytic" evidence="1">
    <location>
        <begin position="449"/>
        <end position="660"/>
    </location>
</feature>
<keyword evidence="3" id="KW-1185">Reference proteome</keyword>
<dbReference type="PANTHER" id="PTHR43056">
    <property type="entry name" value="PEPTIDASE S9 PROLYL OLIGOPEPTIDASE"/>
    <property type="match status" value="1"/>
</dbReference>
<dbReference type="Pfam" id="PF00326">
    <property type="entry name" value="Peptidase_S9"/>
    <property type="match status" value="1"/>
</dbReference>
<reference evidence="2 3" key="1">
    <citation type="journal article" date="2018" name="Evol. Lett.">
        <title>Horizontal gene cluster transfer increased hallucinogenic mushroom diversity.</title>
        <authorList>
            <person name="Reynolds H.T."/>
            <person name="Vijayakumar V."/>
            <person name="Gluck-Thaler E."/>
            <person name="Korotkin H.B."/>
            <person name="Matheny P.B."/>
            <person name="Slot J.C."/>
        </authorList>
    </citation>
    <scope>NUCLEOTIDE SEQUENCE [LARGE SCALE GENOMIC DNA]</scope>
    <source>
        <strain evidence="2 3">2631</strain>
    </source>
</reference>
<dbReference type="OrthoDB" id="43744at2759"/>
<dbReference type="InParanoid" id="A0A409WJT7"/>
<protein>
    <recommendedName>
        <fullName evidence="1">Peptidase S9 prolyl oligopeptidase catalytic domain-containing protein</fullName>
    </recommendedName>
</protein>